<sequence length="160" mass="18274">MSEEDLRRYGMREVGIARIVDDRFIIDLNDEPTVDHTECVYAFLAGDEIVRVGSSSGRLRGRMHDWQRDVSRALSGDFKRTRESEAISWREVMLRYGSARIFARKGTDATTSIGQFNLYLAEESVLIGRHKPRLCHDRSRHRDLVMKSLPVNAIESSGSS</sequence>
<comment type="caution">
    <text evidence="1">The sequence shown here is derived from an EMBL/GenBank/DDBJ whole genome shotgun (WGS) entry which is preliminary data.</text>
</comment>
<dbReference type="Proteomes" id="UP000289708">
    <property type="component" value="Unassembled WGS sequence"/>
</dbReference>
<dbReference type="AlphaFoldDB" id="A0A4Q0MM10"/>
<keyword evidence="2" id="KW-1185">Reference proteome</keyword>
<dbReference type="EMBL" id="RYFI01000003">
    <property type="protein sequence ID" value="RXF74791.1"/>
    <property type="molecule type" value="Genomic_DNA"/>
</dbReference>
<proteinExistence type="predicted"/>
<name>A0A4Q0MM10_9HYPH</name>
<protein>
    <submittedName>
        <fullName evidence="1">Uncharacterized protein</fullName>
    </submittedName>
</protein>
<evidence type="ECO:0000313" key="1">
    <source>
        <dbReference type="EMBL" id="RXF74791.1"/>
    </source>
</evidence>
<dbReference type="RefSeq" id="WP_128776442.1">
    <property type="nucleotide sequence ID" value="NZ_RYFI01000003.1"/>
</dbReference>
<organism evidence="1 2">
    <name type="scientific">Hansschlegelia zhihuaiae</name>
    <dbReference type="NCBI Taxonomy" id="405005"/>
    <lineage>
        <taxon>Bacteria</taxon>
        <taxon>Pseudomonadati</taxon>
        <taxon>Pseudomonadota</taxon>
        <taxon>Alphaproteobacteria</taxon>
        <taxon>Hyphomicrobiales</taxon>
        <taxon>Methylopilaceae</taxon>
        <taxon>Hansschlegelia</taxon>
    </lineage>
</organism>
<evidence type="ECO:0000313" key="2">
    <source>
        <dbReference type="Proteomes" id="UP000289708"/>
    </source>
</evidence>
<accession>A0A4Q0MM10</accession>
<reference evidence="1 2" key="1">
    <citation type="submission" date="2018-12" db="EMBL/GenBank/DDBJ databases">
        <title>bacterium Hansschlegelia zhihuaiae S113.</title>
        <authorList>
            <person name="He J."/>
        </authorList>
    </citation>
    <scope>NUCLEOTIDE SEQUENCE [LARGE SCALE GENOMIC DNA]</scope>
    <source>
        <strain evidence="1 2">S 113</strain>
    </source>
</reference>
<gene>
    <name evidence="1" type="ORF">EK403_05295</name>
</gene>